<dbReference type="InterPro" id="IPR050952">
    <property type="entry name" value="TRIM-NHL_E3_ligases"/>
</dbReference>
<dbReference type="PANTHER" id="PTHR24104:SF25">
    <property type="entry name" value="PROTEIN LIN-41"/>
    <property type="match status" value="1"/>
</dbReference>
<dbReference type="Pfam" id="PF17170">
    <property type="entry name" value="DUF5128"/>
    <property type="match status" value="1"/>
</dbReference>
<feature type="repeat" description="NHL" evidence="2">
    <location>
        <begin position="163"/>
        <end position="206"/>
    </location>
</feature>
<evidence type="ECO:0000256" key="1">
    <source>
        <dbReference type="ARBA" id="ARBA00022737"/>
    </source>
</evidence>
<dbReference type="GO" id="GO:0043161">
    <property type="term" value="P:proteasome-mediated ubiquitin-dependent protein catabolic process"/>
    <property type="evidence" value="ECO:0007669"/>
    <property type="project" value="TreeGrafter"/>
</dbReference>
<dbReference type="PROSITE" id="PS51257">
    <property type="entry name" value="PROKAR_LIPOPROTEIN"/>
    <property type="match status" value="1"/>
</dbReference>
<dbReference type="InterPro" id="IPR011042">
    <property type="entry name" value="6-blade_b-propeller_TolB-like"/>
</dbReference>
<sequence length="301" mass="32799">MQRRALLRLGGAISVLASAVVTGCGGSDGAQTAHLRADVRNLHYDDAGNAIEWSPENNWVRFYDSSNQLKWTFDGAGTSVGTLNWPSGAVTLGERIYVADFGNSRIIVLDRQGALLTQFGEAGPDRDDFSFVHEPVVGPDQLLYFCDPLHHRVQVFDGNGQWQRSMGQFGTEGEGLNYPESMAFDAEGLLHVVDSGNGRVVVFTRQGEVVRTYGALGSQPGQMLNPEGIAIDRSGYVYVSDRGQHLVQIYDGQGQFKERAAVFLSNGTPAVPGEMCWRPDGMLHVTAMPDASKGLISRQYL</sequence>
<feature type="chain" id="PRO_5020834070" evidence="3">
    <location>
        <begin position="20"/>
        <end position="301"/>
    </location>
</feature>
<dbReference type="AlphaFoldDB" id="A0A4R2N3S7"/>
<dbReference type="InterPro" id="IPR001258">
    <property type="entry name" value="NHL_repeat"/>
</dbReference>
<dbReference type="CDD" id="cd05819">
    <property type="entry name" value="NHL"/>
    <property type="match status" value="1"/>
</dbReference>
<dbReference type="GO" id="GO:0061630">
    <property type="term" value="F:ubiquitin protein ligase activity"/>
    <property type="evidence" value="ECO:0007669"/>
    <property type="project" value="TreeGrafter"/>
</dbReference>
<keyword evidence="5" id="KW-1185">Reference proteome</keyword>
<feature type="repeat" description="NHL" evidence="2">
    <location>
        <begin position="210"/>
        <end position="253"/>
    </location>
</feature>
<dbReference type="GO" id="GO:0000209">
    <property type="term" value="P:protein polyubiquitination"/>
    <property type="evidence" value="ECO:0007669"/>
    <property type="project" value="TreeGrafter"/>
</dbReference>
<accession>A0A4R2N3S7</accession>
<dbReference type="GO" id="GO:0008270">
    <property type="term" value="F:zinc ion binding"/>
    <property type="evidence" value="ECO:0007669"/>
    <property type="project" value="UniProtKB-KW"/>
</dbReference>
<organism evidence="4 5">
    <name type="scientific">Simplicispira metamorpha</name>
    <dbReference type="NCBI Taxonomy" id="80881"/>
    <lineage>
        <taxon>Bacteria</taxon>
        <taxon>Pseudomonadati</taxon>
        <taxon>Pseudomonadota</taxon>
        <taxon>Betaproteobacteria</taxon>
        <taxon>Burkholderiales</taxon>
        <taxon>Comamonadaceae</taxon>
        <taxon>Simplicispira</taxon>
    </lineage>
</organism>
<dbReference type="PANTHER" id="PTHR24104">
    <property type="entry name" value="E3 UBIQUITIN-PROTEIN LIGASE NHLRC1-RELATED"/>
    <property type="match status" value="1"/>
</dbReference>
<gene>
    <name evidence="4" type="ORF">EV674_12929</name>
</gene>
<feature type="signal peptide" evidence="3">
    <location>
        <begin position="1"/>
        <end position="19"/>
    </location>
</feature>
<dbReference type="Gene3D" id="2.120.10.30">
    <property type="entry name" value="TolB, C-terminal domain"/>
    <property type="match status" value="1"/>
</dbReference>
<dbReference type="Proteomes" id="UP000295182">
    <property type="component" value="Unassembled WGS sequence"/>
</dbReference>
<dbReference type="SUPFAM" id="SSF101898">
    <property type="entry name" value="NHL repeat"/>
    <property type="match status" value="1"/>
</dbReference>
<protein>
    <submittedName>
        <fullName evidence="4">NHL repeat-containing protein</fullName>
    </submittedName>
</protein>
<dbReference type="EMBL" id="SLXH01000029">
    <property type="protein sequence ID" value="TCP14658.1"/>
    <property type="molecule type" value="Genomic_DNA"/>
</dbReference>
<reference evidence="4 5" key="1">
    <citation type="submission" date="2019-03" db="EMBL/GenBank/DDBJ databases">
        <title>Genomic Encyclopedia of Type Strains, Phase IV (KMG-IV): sequencing the most valuable type-strain genomes for metagenomic binning, comparative biology and taxonomic classification.</title>
        <authorList>
            <person name="Goeker M."/>
        </authorList>
    </citation>
    <scope>NUCLEOTIDE SEQUENCE [LARGE SCALE GENOMIC DNA]</scope>
    <source>
        <strain evidence="4 5">DSM 1837</strain>
    </source>
</reference>
<dbReference type="PROSITE" id="PS51125">
    <property type="entry name" value="NHL"/>
    <property type="match status" value="2"/>
</dbReference>
<comment type="caution">
    <text evidence="4">The sequence shown here is derived from an EMBL/GenBank/DDBJ whole genome shotgun (WGS) entry which is preliminary data.</text>
</comment>
<evidence type="ECO:0000313" key="4">
    <source>
        <dbReference type="EMBL" id="TCP14658.1"/>
    </source>
</evidence>
<keyword evidence="1" id="KW-0677">Repeat</keyword>
<keyword evidence="3" id="KW-0732">Signal</keyword>
<evidence type="ECO:0000256" key="2">
    <source>
        <dbReference type="PROSITE-ProRule" id="PRU00504"/>
    </source>
</evidence>
<dbReference type="OrthoDB" id="502821at2"/>
<proteinExistence type="predicted"/>
<name>A0A4R2N3S7_9BURK</name>
<evidence type="ECO:0000256" key="3">
    <source>
        <dbReference type="SAM" id="SignalP"/>
    </source>
</evidence>
<evidence type="ECO:0000313" key="5">
    <source>
        <dbReference type="Proteomes" id="UP000295182"/>
    </source>
</evidence>
<dbReference type="RefSeq" id="WP_157983704.1">
    <property type="nucleotide sequence ID" value="NZ_QXNC01000029.1"/>
</dbReference>